<evidence type="ECO:0000313" key="3">
    <source>
        <dbReference type="EMBL" id="EFX89729.1"/>
    </source>
</evidence>
<reference evidence="3 4" key="1">
    <citation type="journal article" date="2011" name="Science">
        <title>The ecoresponsive genome of Daphnia pulex.</title>
        <authorList>
            <person name="Colbourne J.K."/>
            <person name="Pfrender M.E."/>
            <person name="Gilbert D."/>
            <person name="Thomas W.K."/>
            <person name="Tucker A."/>
            <person name="Oakley T.H."/>
            <person name="Tokishita S."/>
            <person name="Aerts A."/>
            <person name="Arnold G.J."/>
            <person name="Basu M.K."/>
            <person name="Bauer D.J."/>
            <person name="Caceres C.E."/>
            <person name="Carmel L."/>
            <person name="Casola C."/>
            <person name="Choi J.H."/>
            <person name="Detter J.C."/>
            <person name="Dong Q."/>
            <person name="Dusheyko S."/>
            <person name="Eads B.D."/>
            <person name="Frohlich T."/>
            <person name="Geiler-Samerotte K.A."/>
            <person name="Gerlach D."/>
            <person name="Hatcher P."/>
            <person name="Jogdeo S."/>
            <person name="Krijgsveld J."/>
            <person name="Kriventseva E.V."/>
            <person name="Kultz D."/>
            <person name="Laforsch C."/>
            <person name="Lindquist E."/>
            <person name="Lopez J."/>
            <person name="Manak J.R."/>
            <person name="Muller J."/>
            <person name="Pangilinan J."/>
            <person name="Patwardhan R.P."/>
            <person name="Pitluck S."/>
            <person name="Pritham E.J."/>
            <person name="Rechtsteiner A."/>
            <person name="Rho M."/>
            <person name="Rogozin I.B."/>
            <person name="Sakarya O."/>
            <person name="Salamov A."/>
            <person name="Schaack S."/>
            <person name="Shapiro H."/>
            <person name="Shiga Y."/>
            <person name="Skalitzky C."/>
            <person name="Smith Z."/>
            <person name="Souvorov A."/>
            <person name="Sung W."/>
            <person name="Tang Z."/>
            <person name="Tsuchiya D."/>
            <person name="Tu H."/>
            <person name="Vos H."/>
            <person name="Wang M."/>
            <person name="Wolf Y.I."/>
            <person name="Yamagata H."/>
            <person name="Yamada T."/>
            <person name="Ye Y."/>
            <person name="Shaw J.R."/>
            <person name="Andrews J."/>
            <person name="Crease T.J."/>
            <person name="Tang H."/>
            <person name="Lucas S.M."/>
            <person name="Robertson H.M."/>
            <person name="Bork P."/>
            <person name="Koonin E.V."/>
            <person name="Zdobnov E.M."/>
            <person name="Grigoriev I.V."/>
            <person name="Lynch M."/>
            <person name="Boore J.L."/>
        </authorList>
    </citation>
    <scope>NUCLEOTIDE SEQUENCE [LARGE SCALE GENOMIC DNA]</scope>
</reference>
<dbReference type="PhylomeDB" id="E9FT02"/>
<dbReference type="KEGG" id="dpx:DAPPUDRAFT_94766"/>
<dbReference type="InterPro" id="IPR050468">
    <property type="entry name" value="Cuticle_Struct_Prot"/>
</dbReference>
<dbReference type="Pfam" id="PF00379">
    <property type="entry name" value="Chitin_bind_4"/>
    <property type="match status" value="1"/>
</dbReference>
<evidence type="ECO:0000313" key="4">
    <source>
        <dbReference type="Proteomes" id="UP000000305"/>
    </source>
</evidence>
<dbReference type="STRING" id="6669.E9FT02"/>
<gene>
    <name evidence="3" type="ORF">DAPPUDRAFT_94766</name>
</gene>
<protein>
    <recommendedName>
        <fullName evidence="5">Cuticle protein 6</fullName>
    </recommendedName>
</protein>
<evidence type="ECO:0008006" key="5">
    <source>
        <dbReference type="Google" id="ProtNLM"/>
    </source>
</evidence>
<dbReference type="PANTHER" id="PTHR10380">
    <property type="entry name" value="CUTICLE PROTEIN"/>
    <property type="match status" value="1"/>
</dbReference>
<organism evidence="3 4">
    <name type="scientific">Daphnia pulex</name>
    <name type="common">Water flea</name>
    <dbReference type="NCBI Taxonomy" id="6669"/>
    <lineage>
        <taxon>Eukaryota</taxon>
        <taxon>Metazoa</taxon>
        <taxon>Ecdysozoa</taxon>
        <taxon>Arthropoda</taxon>
        <taxon>Crustacea</taxon>
        <taxon>Branchiopoda</taxon>
        <taxon>Diplostraca</taxon>
        <taxon>Cladocera</taxon>
        <taxon>Anomopoda</taxon>
        <taxon>Daphniidae</taxon>
        <taxon>Daphnia</taxon>
    </lineage>
</organism>
<evidence type="ECO:0000256" key="2">
    <source>
        <dbReference type="SAM" id="SignalP"/>
    </source>
</evidence>
<feature type="signal peptide" evidence="2">
    <location>
        <begin position="1"/>
        <end position="17"/>
    </location>
</feature>
<dbReference type="PANTHER" id="PTHR10380:SF234">
    <property type="entry name" value="CUTICULAR PROTEIN 97EA, ISOFORM A"/>
    <property type="match status" value="1"/>
</dbReference>
<keyword evidence="2" id="KW-0732">Signal</keyword>
<accession>E9FT02</accession>
<keyword evidence="1" id="KW-0193">Cuticle</keyword>
<dbReference type="Proteomes" id="UP000000305">
    <property type="component" value="Unassembled WGS sequence"/>
</dbReference>
<dbReference type="InterPro" id="IPR000618">
    <property type="entry name" value="Insect_cuticle"/>
</dbReference>
<dbReference type="OrthoDB" id="6436213at2759"/>
<evidence type="ECO:0000256" key="1">
    <source>
        <dbReference type="PROSITE-ProRule" id="PRU00497"/>
    </source>
</evidence>
<dbReference type="AlphaFoldDB" id="E9FT02"/>
<dbReference type="InParanoid" id="E9FT02"/>
<name>E9FT02_DAPPU</name>
<sequence length="362" mass="38827">MNSIILLLTLTVAYSLATPTNYGSSKSSTTSYAAPAVTILKQINQLNEDGSYTFGYEASDGSFRFENMDANGYLTGRYGYVDSYGKTQETEYVAGKLSGQSVGFQARGTSISQDGRKALPFPFIQTAPKSVEQKALDYQYTSVDDDEDGFPDSAPVNGGNVRVVSLAKDAYNSGTTVVRVADQSYAVSNVRVSTPTKTTYEPTAGDIRLVSPSKSSYGPVVGVVEKNRKIEDNYGKIADARVSYVPAVVRVTNAAEADTSFIKPNAKPITTNIQQLSGQVSIIRSPTTSYGNSAVKSTGKLDEFLKSLETNTKNVGNSYNTNQSSGAITSNQGQFQQDFQIQQDVQPIQGDSISVDSIGFSV</sequence>
<keyword evidence="4" id="KW-1185">Reference proteome</keyword>
<dbReference type="HOGENOM" id="CLU_048491_0_0_1"/>
<dbReference type="GO" id="GO:0008010">
    <property type="term" value="F:structural constituent of chitin-based larval cuticle"/>
    <property type="evidence" value="ECO:0000318"/>
    <property type="project" value="GO_Central"/>
</dbReference>
<proteinExistence type="predicted"/>
<dbReference type="PROSITE" id="PS51155">
    <property type="entry name" value="CHIT_BIND_RR_2"/>
    <property type="match status" value="1"/>
</dbReference>
<feature type="chain" id="PRO_5003236353" description="Cuticle protein 6" evidence="2">
    <location>
        <begin position="18"/>
        <end position="362"/>
    </location>
</feature>
<dbReference type="GO" id="GO:0062129">
    <property type="term" value="C:chitin-based extracellular matrix"/>
    <property type="evidence" value="ECO:0000318"/>
    <property type="project" value="GO_Central"/>
</dbReference>
<dbReference type="EMBL" id="GL732524">
    <property type="protein sequence ID" value="EFX89729.1"/>
    <property type="molecule type" value="Genomic_DNA"/>
</dbReference>